<gene>
    <name evidence="1" type="ORF">AVLFYP127_01455</name>
</gene>
<accession>A0A6N2RM44</accession>
<evidence type="ECO:0000313" key="1">
    <source>
        <dbReference type="EMBL" id="VYS81826.1"/>
    </source>
</evidence>
<organism evidence="1">
    <name type="scientific">Anaerococcus vaginalis</name>
    <dbReference type="NCBI Taxonomy" id="33037"/>
    <lineage>
        <taxon>Bacteria</taxon>
        <taxon>Bacillati</taxon>
        <taxon>Bacillota</taxon>
        <taxon>Tissierellia</taxon>
        <taxon>Tissierellales</taxon>
        <taxon>Peptoniphilaceae</taxon>
        <taxon>Anaerococcus</taxon>
    </lineage>
</organism>
<sequence length="30" mass="3572">MVMLFLSVKKYHEYAVCVCEIELISIYCPF</sequence>
<reference evidence="1" key="1">
    <citation type="submission" date="2019-11" db="EMBL/GenBank/DDBJ databases">
        <authorList>
            <person name="Feng L."/>
        </authorList>
    </citation>
    <scope>NUCLEOTIDE SEQUENCE</scope>
    <source>
        <strain evidence="1">AvaginalisLFYP127</strain>
    </source>
</reference>
<name>A0A6N2RM44_9FIRM</name>
<proteinExistence type="predicted"/>
<dbReference type="EMBL" id="CACRSW010000005">
    <property type="protein sequence ID" value="VYS81826.1"/>
    <property type="molecule type" value="Genomic_DNA"/>
</dbReference>
<dbReference type="AlphaFoldDB" id="A0A6N2RM44"/>
<protein>
    <submittedName>
        <fullName evidence="1">Uncharacterized protein</fullName>
    </submittedName>
</protein>